<comment type="caution">
    <text evidence="3">The sequence shown here is derived from an EMBL/GenBank/DDBJ whole genome shotgun (WGS) entry which is preliminary data.</text>
</comment>
<feature type="domain" description="HD-GYP" evidence="2">
    <location>
        <begin position="160"/>
        <end position="355"/>
    </location>
</feature>
<dbReference type="Proteomes" id="UP001250932">
    <property type="component" value="Unassembled WGS sequence"/>
</dbReference>
<dbReference type="EMBL" id="JAQOUE010000001">
    <property type="protein sequence ID" value="MDT7042772.1"/>
    <property type="molecule type" value="Genomic_DNA"/>
</dbReference>
<dbReference type="InterPro" id="IPR037522">
    <property type="entry name" value="HD_GYP_dom"/>
</dbReference>
<feature type="coiled-coil region" evidence="1">
    <location>
        <begin position="110"/>
        <end position="137"/>
    </location>
</feature>
<dbReference type="SUPFAM" id="SSF109604">
    <property type="entry name" value="HD-domain/PDEase-like"/>
    <property type="match status" value="1"/>
</dbReference>
<proteinExistence type="predicted"/>
<name>A0ABU3K8T2_9BACT</name>
<dbReference type="PANTHER" id="PTHR43155">
    <property type="entry name" value="CYCLIC DI-GMP PHOSPHODIESTERASE PA4108-RELATED"/>
    <property type="match status" value="1"/>
</dbReference>
<dbReference type="InterPro" id="IPR021812">
    <property type="entry name" value="DUF3391"/>
</dbReference>
<keyword evidence="4" id="KW-1185">Reference proteome</keyword>
<dbReference type="SMART" id="SM00471">
    <property type="entry name" value="HDc"/>
    <property type="match status" value="1"/>
</dbReference>
<dbReference type="CDD" id="cd00077">
    <property type="entry name" value="HDc"/>
    <property type="match status" value="1"/>
</dbReference>
<dbReference type="RefSeq" id="WP_313833225.1">
    <property type="nucleotide sequence ID" value="NZ_JAQOUE010000001.1"/>
</dbReference>
<reference evidence="3 4" key="1">
    <citation type="journal article" date="2023" name="ISME J.">
        <title>Cultivation and genomic characterization of novel and ubiquitous marine nitrite-oxidizing bacteria from the Nitrospirales.</title>
        <authorList>
            <person name="Mueller A.J."/>
            <person name="Daebeler A."/>
            <person name="Herbold C.W."/>
            <person name="Kirkegaard R.H."/>
            <person name="Daims H."/>
        </authorList>
    </citation>
    <scope>NUCLEOTIDE SEQUENCE [LARGE SCALE GENOMIC DNA]</scope>
    <source>
        <strain evidence="3 4">EB</strain>
    </source>
</reference>
<dbReference type="Pfam" id="PF11871">
    <property type="entry name" value="DUF3391"/>
    <property type="match status" value="1"/>
</dbReference>
<evidence type="ECO:0000313" key="4">
    <source>
        <dbReference type="Proteomes" id="UP001250932"/>
    </source>
</evidence>
<protein>
    <submittedName>
        <fullName evidence="3">DUF3391 domain-containing protein</fullName>
    </submittedName>
</protein>
<gene>
    <name evidence="3" type="ORF">PPG34_10450</name>
</gene>
<dbReference type="Gene3D" id="1.10.3210.10">
    <property type="entry name" value="Hypothetical protein af1432"/>
    <property type="match status" value="1"/>
</dbReference>
<dbReference type="PANTHER" id="PTHR43155:SF2">
    <property type="entry name" value="CYCLIC DI-GMP PHOSPHODIESTERASE PA4108"/>
    <property type="match status" value="1"/>
</dbReference>
<dbReference type="InterPro" id="IPR003607">
    <property type="entry name" value="HD/PDEase_dom"/>
</dbReference>
<sequence length="452" mass="50514">MAFYPAAREDLRIGLYIKLSGNWFTHPFPTNSFKIKDQKELATVQALRNCKILYDPDRSDPLPSEEVEDGSIEEVQVVDSPSIVQEMPDSQDLPIVLSPYLDSPEKFRANQARLNKLKEAEKSYKEVLKQNKDSIREIKAGYAKGVRKAESLVNTLAKILDENGTLISILNFNTNQEMGDDFYYHSLNVCMLSMVLGQGLDLPDETIKMLGIGALFHDIGELDGAGMFIKKGAKMNKQELLFLRNHPKNGRKMIGGFGFPEPSLEAIAQHHERLNGSGYPDGLKESAIHLLSKIVMVADTYDELCNNSQFEKSLTPHEAICQIYAKRGDEFWEEAVIALIQNLGVYPPSSIVELSNGSFGMVTSINLVDRMRPTIMLYNQDIPREEAIIVDLYQQEPTLSLKQSLRPMDVPRKVWKYLNPRGMISYFACNTGVSPMATPGAAPAPQPSLAPA</sequence>
<dbReference type="Pfam" id="PF13487">
    <property type="entry name" value="HD_5"/>
    <property type="match status" value="1"/>
</dbReference>
<evidence type="ECO:0000259" key="2">
    <source>
        <dbReference type="PROSITE" id="PS51832"/>
    </source>
</evidence>
<keyword evidence="1" id="KW-0175">Coiled coil</keyword>
<evidence type="ECO:0000313" key="3">
    <source>
        <dbReference type="EMBL" id="MDT7042772.1"/>
    </source>
</evidence>
<dbReference type="PROSITE" id="PS51832">
    <property type="entry name" value="HD_GYP"/>
    <property type="match status" value="1"/>
</dbReference>
<evidence type="ECO:0000256" key="1">
    <source>
        <dbReference type="SAM" id="Coils"/>
    </source>
</evidence>
<organism evidence="3 4">
    <name type="scientific">Candidatus Nitronereus thalassa</name>
    <dbReference type="NCBI Taxonomy" id="3020898"/>
    <lineage>
        <taxon>Bacteria</taxon>
        <taxon>Pseudomonadati</taxon>
        <taxon>Nitrospirota</taxon>
        <taxon>Nitrospiria</taxon>
        <taxon>Nitrospirales</taxon>
        <taxon>Nitrospiraceae</taxon>
        <taxon>Candidatus Nitronereus</taxon>
    </lineage>
</organism>
<accession>A0ABU3K8T2</accession>